<name>A0ACB9PIF3_BAUVA</name>
<keyword evidence="2" id="KW-1185">Reference proteome</keyword>
<protein>
    <submittedName>
        <fullName evidence="1">Uncharacterized protein</fullName>
    </submittedName>
</protein>
<evidence type="ECO:0000313" key="1">
    <source>
        <dbReference type="EMBL" id="KAI4348505.1"/>
    </source>
</evidence>
<dbReference type="EMBL" id="CM039429">
    <property type="protein sequence ID" value="KAI4348505.1"/>
    <property type="molecule type" value="Genomic_DNA"/>
</dbReference>
<proteinExistence type="predicted"/>
<evidence type="ECO:0000313" key="2">
    <source>
        <dbReference type="Proteomes" id="UP000828941"/>
    </source>
</evidence>
<reference evidence="1 2" key="1">
    <citation type="journal article" date="2022" name="DNA Res.">
        <title>Chromosomal-level genome assembly of the orchid tree Bauhinia variegata (Leguminosae; Cercidoideae) supports the allotetraploid origin hypothesis of Bauhinia.</title>
        <authorList>
            <person name="Zhong Y."/>
            <person name="Chen Y."/>
            <person name="Zheng D."/>
            <person name="Pang J."/>
            <person name="Liu Y."/>
            <person name="Luo S."/>
            <person name="Meng S."/>
            <person name="Qian L."/>
            <person name="Wei D."/>
            <person name="Dai S."/>
            <person name="Zhou R."/>
        </authorList>
    </citation>
    <scope>NUCLEOTIDE SEQUENCE [LARGE SCALE GENOMIC DNA]</scope>
    <source>
        <strain evidence="1">BV-YZ2020</strain>
    </source>
</reference>
<dbReference type="Proteomes" id="UP000828941">
    <property type="component" value="Chromosome 4"/>
</dbReference>
<sequence length="120" mass="13328">MLPLPIVSHLCAVADFLNLHAVCYCYCYSIINFTMQKRFLSLLIILLAVSHLISATAIPGSRTQKLNREDIEALLPLAQVEAVNSEEVMVDVERRMDLETQDYGGTGANKDHDPKSPGRV</sequence>
<gene>
    <name evidence="1" type="ORF">L6164_009221</name>
</gene>
<accession>A0ACB9PIF3</accession>
<comment type="caution">
    <text evidence="1">The sequence shown here is derived from an EMBL/GenBank/DDBJ whole genome shotgun (WGS) entry which is preliminary data.</text>
</comment>
<organism evidence="1 2">
    <name type="scientific">Bauhinia variegata</name>
    <name type="common">Purple orchid tree</name>
    <name type="synonym">Phanera variegata</name>
    <dbReference type="NCBI Taxonomy" id="167791"/>
    <lineage>
        <taxon>Eukaryota</taxon>
        <taxon>Viridiplantae</taxon>
        <taxon>Streptophyta</taxon>
        <taxon>Embryophyta</taxon>
        <taxon>Tracheophyta</taxon>
        <taxon>Spermatophyta</taxon>
        <taxon>Magnoliopsida</taxon>
        <taxon>eudicotyledons</taxon>
        <taxon>Gunneridae</taxon>
        <taxon>Pentapetalae</taxon>
        <taxon>rosids</taxon>
        <taxon>fabids</taxon>
        <taxon>Fabales</taxon>
        <taxon>Fabaceae</taxon>
        <taxon>Cercidoideae</taxon>
        <taxon>Cercideae</taxon>
        <taxon>Bauhiniinae</taxon>
        <taxon>Bauhinia</taxon>
    </lineage>
</organism>